<name>A0A9D3MV43_ANGAN</name>
<dbReference type="InterPro" id="IPR029406">
    <property type="entry name" value="ETAA1"/>
</dbReference>
<organism evidence="2 3">
    <name type="scientific">Anguilla anguilla</name>
    <name type="common">European freshwater eel</name>
    <name type="synonym">Muraena anguilla</name>
    <dbReference type="NCBI Taxonomy" id="7936"/>
    <lineage>
        <taxon>Eukaryota</taxon>
        <taxon>Metazoa</taxon>
        <taxon>Chordata</taxon>
        <taxon>Craniata</taxon>
        <taxon>Vertebrata</taxon>
        <taxon>Euteleostomi</taxon>
        <taxon>Actinopterygii</taxon>
        <taxon>Neopterygii</taxon>
        <taxon>Teleostei</taxon>
        <taxon>Anguilliformes</taxon>
        <taxon>Anguillidae</taxon>
        <taxon>Anguilla</taxon>
    </lineage>
</organism>
<sequence length="759" mass="80798">MNERRKHSDLSSVSGSEDSEVIRTTRLSQNKLKTNRLSRSLRQTQQSPSFDSSYNCHKEFKTPKRHARIRPCASHNADSPSNDSDLQQDIIWDPTSPTAVWNGKGVKKSSTNVRAVDISELANRIAPKNERPVVPESSLLQWIGDSAVPCTPEVQLPRTRKKSTRHSDVEDLMKLAKQFDFNMHQQDKEQVKEVYKGSVKQDADNLREPGDLEHSPPPSLSEVTATSRGPALLNCGKPQTTDRKALHQETVDDFDALFDQPTQHISGRLSQASSGRSLDGRASSVPLSSKAALSGNGNPGNPSAVSSASVKKPEGGPRTPAPNRFVDDDWDDDDLLNDSIVLEMTQNPELFATPKHCSTQIGPSPKQRDFIQKPGAGSGVPGPLPNCNGAKGFDGPHQGKNPKSKSRSTFQLETNPNFLVNETLSGEEPGSCHGVESGKPGQPGGLQSRPNGAFQPHRAAPLEPSNRNNLKSQAVPGGGRERSTQVPVVQPSSSTTSGSGVARPGQVGDRVSSAHGVEGAESERDRGGSPAENTEPAEGGSADAMDEDLDSIFASDSLWDDGDDYDDDLLCQVCEDVEKLSESQAGGPAAAAAACPDRPYAAPNGPKITAPAATSKGVVAQSGYAGTRGPAAGFSRSVSVPGSAAAAFAETAPARPTRGLGVRVHAATEDDDDDVGDGRRGLWSDAPEPPPSSAKNPGGPPHPSFKRHLSDPVALTNKVFVPNQVTVKCTLAEIERKKQEALARRRLRMQMSQKQGGPT</sequence>
<gene>
    <name evidence="2" type="ORF">ANANG_G00050980</name>
</gene>
<feature type="region of interest" description="Disordered" evidence="1">
    <location>
        <begin position="645"/>
        <end position="710"/>
    </location>
</feature>
<feature type="region of interest" description="Disordered" evidence="1">
    <location>
        <begin position="195"/>
        <end position="231"/>
    </location>
</feature>
<feature type="region of interest" description="Disordered" evidence="1">
    <location>
        <begin position="581"/>
        <end position="608"/>
    </location>
</feature>
<reference evidence="2" key="1">
    <citation type="submission" date="2021-01" db="EMBL/GenBank/DDBJ databases">
        <title>A chromosome-scale assembly of European eel, Anguilla anguilla.</title>
        <authorList>
            <person name="Henkel C."/>
            <person name="Jong-Raadsen S.A."/>
            <person name="Dufour S."/>
            <person name="Weltzien F.-A."/>
            <person name="Palstra A.P."/>
            <person name="Pelster B."/>
            <person name="Spaink H.P."/>
            <person name="Van Den Thillart G.E."/>
            <person name="Jansen H."/>
            <person name="Zahm M."/>
            <person name="Klopp C."/>
            <person name="Cedric C."/>
            <person name="Louis A."/>
            <person name="Berthelot C."/>
            <person name="Parey E."/>
            <person name="Roest Crollius H."/>
            <person name="Montfort J."/>
            <person name="Robinson-Rechavi M."/>
            <person name="Bucao C."/>
            <person name="Bouchez O."/>
            <person name="Gislard M."/>
            <person name="Lluch J."/>
            <person name="Milhes M."/>
            <person name="Lampietro C."/>
            <person name="Lopez Roques C."/>
            <person name="Donnadieu C."/>
            <person name="Braasch I."/>
            <person name="Desvignes T."/>
            <person name="Postlethwait J."/>
            <person name="Bobe J."/>
            <person name="Guiguen Y."/>
            <person name="Dirks R."/>
        </authorList>
    </citation>
    <scope>NUCLEOTIDE SEQUENCE</scope>
    <source>
        <strain evidence="2">Tag_6206</strain>
        <tissue evidence="2">Liver</tissue>
    </source>
</reference>
<feature type="compositionally biased region" description="Low complexity" evidence="1">
    <location>
        <begin position="645"/>
        <end position="658"/>
    </location>
</feature>
<dbReference type="Proteomes" id="UP001044222">
    <property type="component" value="Unassembled WGS sequence"/>
</dbReference>
<dbReference type="Pfam" id="PF15350">
    <property type="entry name" value="ETAA1"/>
    <property type="match status" value="1"/>
</dbReference>
<proteinExistence type="predicted"/>
<feature type="compositionally biased region" description="Polar residues" evidence="1">
    <location>
        <begin position="295"/>
        <end position="309"/>
    </location>
</feature>
<feature type="compositionally biased region" description="Polar residues" evidence="1">
    <location>
        <begin position="266"/>
        <end position="276"/>
    </location>
</feature>
<feature type="compositionally biased region" description="Low complexity" evidence="1">
    <location>
        <begin position="484"/>
        <end position="501"/>
    </location>
</feature>
<dbReference type="EMBL" id="JAFIRN010000002">
    <property type="protein sequence ID" value="KAG5855616.1"/>
    <property type="molecule type" value="Genomic_DNA"/>
</dbReference>
<dbReference type="GO" id="GO:2000001">
    <property type="term" value="P:regulation of DNA damage checkpoint"/>
    <property type="evidence" value="ECO:0007669"/>
    <property type="project" value="TreeGrafter"/>
</dbReference>
<dbReference type="PANTHER" id="PTHR16434:SF2">
    <property type="entry name" value="EWING'S TUMOR-ASSOCIATED ANTIGEN 1"/>
    <property type="match status" value="1"/>
</dbReference>
<evidence type="ECO:0000313" key="3">
    <source>
        <dbReference type="Proteomes" id="UP001044222"/>
    </source>
</evidence>
<feature type="compositionally biased region" description="Basic and acidic residues" evidence="1">
    <location>
        <begin position="195"/>
        <end position="214"/>
    </location>
</feature>
<feature type="region of interest" description="Disordered" evidence="1">
    <location>
        <begin position="1"/>
        <end position="87"/>
    </location>
</feature>
<dbReference type="GO" id="GO:0006974">
    <property type="term" value="P:DNA damage response"/>
    <property type="evidence" value="ECO:0007669"/>
    <property type="project" value="TreeGrafter"/>
</dbReference>
<evidence type="ECO:0000256" key="1">
    <source>
        <dbReference type="SAM" id="MobiDB-lite"/>
    </source>
</evidence>
<dbReference type="PANTHER" id="PTHR16434">
    <property type="entry name" value="EWING'S TUMOR-ASSOCIATED ANTIGEN 1 ETAA1"/>
    <property type="match status" value="1"/>
</dbReference>
<evidence type="ECO:0000313" key="2">
    <source>
        <dbReference type="EMBL" id="KAG5855616.1"/>
    </source>
</evidence>
<evidence type="ECO:0008006" key="4">
    <source>
        <dbReference type="Google" id="ProtNLM"/>
    </source>
</evidence>
<dbReference type="AlphaFoldDB" id="A0A9D3MV43"/>
<protein>
    <recommendedName>
        <fullName evidence="4">ETAA1 activator of ATR kinase</fullName>
    </recommendedName>
</protein>
<keyword evidence="3" id="KW-1185">Reference proteome</keyword>
<dbReference type="GO" id="GO:0043539">
    <property type="term" value="F:protein serine/threonine kinase activator activity"/>
    <property type="evidence" value="ECO:0007669"/>
    <property type="project" value="TreeGrafter"/>
</dbReference>
<accession>A0A9D3MV43</accession>
<dbReference type="GO" id="GO:0043596">
    <property type="term" value="C:nuclear replication fork"/>
    <property type="evidence" value="ECO:0007669"/>
    <property type="project" value="TreeGrafter"/>
</dbReference>
<comment type="caution">
    <text evidence="2">The sequence shown here is derived from an EMBL/GenBank/DDBJ whole genome shotgun (WGS) entry which is preliminary data.</text>
</comment>
<dbReference type="GO" id="GO:0031297">
    <property type="term" value="P:replication fork processing"/>
    <property type="evidence" value="ECO:0007669"/>
    <property type="project" value="TreeGrafter"/>
</dbReference>
<feature type="region of interest" description="Disordered" evidence="1">
    <location>
        <begin position="266"/>
        <end position="546"/>
    </location>
</feature>
<feature type="compositionally biased region" description="Polar residues" evidence="1">
    <location>
        <begin position="76"/>
        <end position="87"/>
    </location>
</feature>
<feature type="compositionally biased region" description="Polar residues" evidence="1">
    <location>
        <begin position="407"/>
        <end position="424"/>
    </location>
</feature>
<feature type="compositionally biased region" description="Polar residues" evidence="1">
    <location>
        <begin position="25"/>
        <end position="55"/>
    </location>
</feature>
<feature type="compositionally biased region" description="Low complexity" evidence="1">
    <location>
        <begin position="585"/>
        <end position="603"/>
    </location>
</feature>
<feature type="compositionally biased region" description="Pro residues" evidence="1">
    <location>
        <begin position="687"/>
        <end position="703"/>
    </location>
</feature>